<dbReference type="EMBL" id="CP009820">
    <property type="protein sequence ID" value="ATZ58833.1"/>
    <property type="molecule type" value="Genomic_DNA"/>
</dbReference>
<evidence type="ECO:0000256" key="2">
    <source>
        <dbReference type="ARBA" id="ARBA00022723"/>
    </source>
</evidence>
<keyword evidence="5 8" id="KW-0456">Lyase</keyword>
<keyword evidence="3 8" id="KW-0210">Decarboxylase</keyword>
<evidence type="ECO:0000313" key="12">
    <source>
        <dbReference type="Proteomes" id="UP000001798"/>
    </source>
</evidence>
<keyword evidence="4" id="KW-0862">Zinc</keyword>
<dbReference type="PANTHER" id="PTHR21240:SF29">
    <property type="entry name" value="AMIDOHYDROLASE-RELATED DOMAIN-CONTAINING PROTEIN"/>
    <property type="match status" value="1"/>
</dbReference>
<organism evidence="11 12">
    <name type="scientific">Botryotinia fuckeliana (strain B05.10)</name>
    <name type="common">Noble rot fungus</name>
    <name type="synonym">Botrytis cinerea</name>
    <dbReference type="NCBI Taxonomy" id="332648"/>
    <lineage>
        <taxon>Eukaryota</taxon>
        <taxon>Fungi</taxon>
        <taxon>Dikarya</taxon>
        <taxon>Ascomycota</taxon>
        <taxon>Pezizomycotina</taxon>
        <taxon>Leotiomycetes</taxon>
        <taxon>Helotiales</taxon>
        <taxon>Sclerotiniaceae</taxon>
        <taxon>Botrytis</taxon>
    </lineage>
</organism>
<comment type="catalytic activity">
    <reaction evidence="6">
        <text>6-methylsalicylate + H(+) = 3-methylphenol + CO2</text>
        <dbReference type="Rhea" id="RHEA:23112"/>
        <dbReference type="ChEBI" id="CHEBI:15378"/>
        <dbReference type="ChEBI" id="CHEBI:16526"/>
        <dbReference type="ChEBI" id="CHEBI:17231"/>
        <dbReference type="ChEBI" id="CHEBI:36658"/>
        <dbReference type="EC" id="4.1.1.52"/>
    </reaction>
    <physiologicalReaction direction="left-to-right" evidence="6">
        <dbReference type="Rhea" id="RHEA:23113"/>
    </physiologicalReaction>
</comment>
<evidence type="ECO:0000256" key="9">
    <source>
        <dbReference type="SAM" id="Phobius"/>
    </source>
</evidence>
<dbReference type="RefSeq" id="XP_024554042.1">
    <property type="nucleotide sequence ID" value="XM_024698225.1"/>
</dbReference>
<evidence type="ECO:0000313" key="11">
    <source>
        <dbReference type="EMBL" id="ATZ58833.1"/>
    </source>
</evidence>
<evidence type="ECO:0000256" key="4">
    <source>
        <dbReference type="ARBA" id="ARBA00022833"/>
    </source>
</evidence>
<comment type="similarity">
    <text evidence="1">Belongs to the metallo-dependent hydrolases superfamily. ACMSD family.</text>
</comment>
<keyword evidence="9" id="KW-0812">Transmembrane</keyword>
<dbReference type="InterPro" id="IPR032466">
    <property type="entry name" value="Metal_Hydrolase"/>
</dbReference>
<evidence type="ECO:0000256" key="5">
    <source>
        <dbReference type="ARBA" id="ARBA00023239"/>
    </source>
</evidence>
<dbReference type="Proteomes" id="UP000001798">
    <property type="component" value="Chromosome 16"/>
</dbReference>
<dbReference type="KEGG" id="bfu:BCIN_16g05030"/>
<evidence type="ECO:0000256" key="7">
    <source>
        <dbReference type="ARBA" id="ARBA00038889"/>
    </source>
</evidence>
<protein>
    <recommendedName>
        <fullName evidence="7">6-methylsalicylate decarboxylase</fullName>
        <ecNumber evidence="7">4.1.1.52</ecNumber>
    </recommendedName>
</protein>
<accession>A0A384K7N4</accession>
<keyword evidence="2" id="KW-0479">Metal-binding</keyword>
<dbReference type="Gene3D" id="3.20.20.140">
    <property type="entry name" value="Metal-dependent hydrolases"/>
    <property type="match status" value="1"/>
</dbReference>
<keyword evidence="9" id="KW-1133">Transmembrane helix</keyword>
<feature type="domain" description="Amidohydrolase-related" evidence="10">
    <location>
        <begin position="70"/>
        <end position="374"/>
    </location>
</feature>
<reference evidence="11 12" key="3">
    <citation type="journal article" date="2017" name="Mol. Plant Pathol.">
        <title>A gapless genome sequence of the fungus Botrytis cinerea.</title>
        <authorList>
            <person name="Van Kan J.A."/>
            <person name="Stassen J.H."/>
            <person name="Mosbach A."/>
            <person name="Van Der Lee T.A."/>
            <person name="Faino L."/>
            <person name="Farmer A.D."/>
            <person name="Papasotiriou D.G."/>
            <person name="Zhou S."/>
            <person name="Seidl M.F."/>
            <person name="Cottam E."/>
            <person name="Edel D."/>
            <person name="Hahn M."/>
            <person name="Schwartz D.C."/>
            <person name="Dietrich R.A."/>
            <person name="Widdison S."/>
            <person name="Scalliet G."/>
        </authorList>
    </citation>
    <scope>NUCLEOTIDE SEQUENCE [LARGE SCALE GENOMIC DNA]</scope>
    <source>
        <strain evidence="11 12">B05.10</strain>
    </source>
</reference>
<dbReference type="AlphaFoldDB" id="A0A384K7N4"/>
<evidence type="ECO:0000256" key="8">
    <source>
        <dbReference type="RuleBase" id="RU366045"/>
    </source>
</evidence>
<evidence type="ECO:0000256" key="6">
    <source>
        <dbReference type="ARBA" id="ARBA00036832"/>
    </source>
</evidence>
<dbReference type="InterPro" id="IPR032465">
    <property type="entry name" value="ACMSD"/>
</dbReference>
<dbReference type="EC" id="4.1.1.52" evidence="7"/>
<dbReference type="GO" id="GO:0047596">
    <property type="term" value="F:6-methylsalicylate decarboxylase activity"/>
    <property type="evidence" value="ECO:0007669"/>
    <property type="project" value="UniProtKB-EC"/>
</dbReference>
<reference evidence="11 12" key="1">
    <citation type="journal article" date="2011" name="PLoS Genet.">
        <title>Genomic analysis of the necrotrophic fungal pathogens Sclerotinia sclerotiorum and Botrytis cinerea.</title>
        <authorList>
            <person name="Amselem J."/>
            <person name="Cuomo C.A."/>
            <person name="van Kan J.A."/>
            <person name="Viaud M."/>
            <person name="Benito E.P."/>
            <person name="Couloux A."/>
            <person name="Coutinho P.M."/>
            <person name="de Vries R.P."/>
            <person name="Dyer P.S."/>
            <person name="Fillinger S."/>
            <person name="Fournier E."/>
            <person name="Gout L."/>
            <person name="Hahn M."/>
            <person name="Kohn L."/>
            <person name="Lapalu N."/>
            <person name="Plummer K.M."/>
            <person name="Pradier J.M."/>
            <person name="Quevillon E."/>
            <person name="Sharon A."/>
            <person name="Simon A."/>
            <person name="ten Have A."/>
            <person name="Tudzynski B."/>
            <person name="Tudzynski P."/>
            <person name="Wincker P."/>
            <person name="Andrew M."/>
            <person name="Anthouard V."/>
            <person name="Beever R.E."/>
            <person name="Beffa R."/>
            <person name="Benoit I."/>
            <person name="Bouzid O."/>
            <person name="Brault B."/>
            <person name="Chen Z."/>
            <person name="Choquer M."/>
            <person name="Collemare J."/>
            <person name="Cotton P."/>
            <person name="Danchin E.G."/>
            <person name="Da Silva C."/>
            <person name="Gautier A."/>
            <person name="Giraud C."/>
            <person name="Giraud T."/>
            <person name="Gonzalez C."/>
            <person name="Grossetete S."/>
            <person name="Guldener U."/>
            <person name="Henrissat B."/>
            <person name="Howlett B.J."/>
            <person name="Kodira C."/>
            <person name="Kretschmer M."/>
            <person name="Lappartient A."/>
            <person name="Leroch M."/>
            <person name="Levis C."/>
            <person name="Mauceli E."/>
            <person name="Neuveglise C."/>
            <person name="Oeser B."/>
            <person name="Pearson M."/>
            <person name="Poulain J."/>
            <person name="Poussereau N."/>
            <person name="Quesneville H."/>
            <person name="Rascle C."/>
            <person name="Schumacher J."/>
            <person name="Segurens B."/>
            <person name="Sexton A."/>
            <person name="Silva E."/>
            <person name="Sirven C."/>
            <person name="Soanes D.M."/>
            <person name="Talbot N.J."/>
            <person name="Templeton M."/>
            <person name="Yandava C."/>
            <person name="Yarden O."/>
            <person name="Zeng Q."/>
            <person name="Rollins J.A."/>
            <person name="Lebrun M.H."/>
            <person name="Dickman M."/>
        </authorList>
    </citation>
    <scope>NUCLEOTIDE SEQUENCE [LARGE SCALE GENOMIC DNA]</scope>
    <source>
        <strain evidence="11 12">B05.10</strain>
    </source>
</reference>
<keyword evidence="12" id="KW-1185">Reference proteome</keyword>
<dbReference type="GeneID" id="5431324"/>
<reference evidence="11 12" key="2">
    <citation type="journal article" date="2012" name="Eukaryot. Cell">
        <title>Genome update of Botrytis cinerea strains B05.10 and T4.</title>
        <authorList>
            <person name="Staats M."/>
            <person name="van Kan J.A."/>
        </authorList>
    </citation>
    <scope>NUCLEOTIDE SEQUENCE [LARGE SCALE GENOMIC DNA]</scope>
    <source>
        <strain evidence="11 12">B05.10</strain>
    </source>
</reference>
<feature type="transmembrane region" description="Helical" evidence="9">
    <location>
        <begin position="6"/>
        <end position="27"/>
    </location>
</feature>
<proteinExistence type="inferred from homology"/>
<evidence type="ECO:0000256" key="1">
    <source>
        <dbReference type="ARBA" id="ARBA00005871"/>
    </source>
</evidence>
<dbReference type="GO" id="GO:0005829">
    <property type="term" value="C:cytosol"/>
    <property type="evidence" value="ECO:0007669"/>
    <property type="project" value="TreeGrafter"/>
</dbReference>
<name>A0A384K7N4_BOTFB</name>
<dbReference type="GO" id="GO:0046872">
    <property type="term" value="F:metal ion binding"/>
    <property type="evidence" value="ECO:0007669"/>
    <property type="project" value="UniProtKB-KW"/>
</dbReference>
<sequence length="410" mass="45891">MPTLSVISICIIIVAVILIITCIVFYINREDVSSFLRYHLKQFRLRHITPRSQNPCILPDAQPVRKIEKIDTHHHMIPALYLDHIKQNPNEPNDLIFPTWSPQTSLDFMAKNSISTSILSFAHAALDDSSLCQDINIYAHNLRLQYPTKFGFFATIPSITVASLPEVLASIKFCCEKLNPDGFTLFTSYDGKYLGHEMFRPVWEELNRVSAVVFIHPIANSLSPQSLENPSLIPPLVDFTHEMTRTACSLIYSNTSSTYPKLKIILSHAGGTLPYISTSIANMTFDACISVKTPEQFMKEASSFYTDLAGSSYSGPVGYIERWLGPARTTYGSDFPFPIESTMVEELEFLDVCVYKNGVEGEAVLRKTALELFPRLKAQIDEAQVTKEKSLIENLSASRGEGDIAFSNAV</sequence>
<evidence type="ECO:0000259" key="10">
    <source>
        <dbReference type="Pfam" id="PF04909"/>
    </source>
</evidence>
<dbReference type="SUPFAM" id="SSF51556">
    <property type="entry name" value="Metallo-dependent hydrolases"/>
    <property type="match status" value="1"/>
</dbReference>
<dbReference type="PANTHER" id="PTHR21240">
    <property type="entry name" value="2-AMINO-3-CARBOXYLMUCONATE-6-SEMIALDEHYDE DECARBOXYLASE"/>
    <property type="match status" value="1"/>
</dbReference>
<gene>
    <name evidence="11" type="ORF">BCIN_16g05030</name>
</gene>
<dbReference type="VEuPathDB" id="FungiDB:Bcin16g05030"/>
<keyword evidence="9" id="KW-0472">Membrane</keyword>
<dbReference type="Pfam" id="PF04909">
    <property type="entry name" value="Amidohydro_2"/>
    <property type="match status" value="1"/>
</dbReference>
<dbReference type="OrthoDB" id="2832284at2759"/>
<dbReference type="GO" id="GO:0019748">
    <property type="term" value="P:secondary metabolic process"/>
    <property type="evidence" value="ECO:0007669"/>
    <property type="project" value="TreeGrafter"/>
</dbReference>
<dbReference type="GO" id="GO:0016787">
    <property type="term" value="F:hydrolase activity"/>
    <property type="evidence" value="ECO:0007669"/>
    <property type="project" value="InterPro"/>
</dbReference>
<evidence type="ECO:0000256" key="3">
    <source>
        <dbReference type="ARBA" id="ARBA00022793"/>
    </source>
</evidence>
<dbReference type="InterPro" id="IPR006680">
    <property type="entry name" value="Amidohydro-rel"/>
</dbReference>